<dbReference type="InterPro" id="IPR037171">
    <property type="entry name" value="NagB/RpiA_transferase-like"/>
</dbReference>
<dbReference type="SUPFAM" id="SSF100950">
    <property type="entry name" value="NagB/RpiA/CoA transferase-like"/>
    <property type="match status" value="1"/>
</dbReference>
<evidence type="ECO:0000313" key="2">
    <source>
        <dbReference type="EMBL" id="GAA4898050.1"/>
    </source>
</evidence>
<dbReference type="Pfam" id="PF02589">
    <property type="entry name" value="LUD_dom"/>
    <property type="match status" value="1"/>
</dbReference>
<dbReference type="InterPro" id="IPR003741">
    <property type="entry name" value="LUD_dom"/>
</dbReference>
<dbReference type="Gene3D" id="3.40.50.10420">
    <property type="entry name" value="NagB/RpiA/CoA transferase-like"/>
    <property type="match status" value="1"/>
</dbReference>
<keyword evidence="3" id="KW-1185">Reference proteome</keyword>
<protein>
    <submittedName>
        <fullName evidence="2">LUD domain-containing protein</fullName>
    </submittedName>
</protein>
<proteinExistence type="predicted"/>
<dbReference type="InterPro" id="IPR024185">
    <property type="entry name" value="FTHF_cligase-like_sf"/>
</dbReference>
<sequence>MMSSRNAILDALETVDLPQPPMPEIDIAVDDSDLSEQFEASLAKVGGSLYRVGSLTEIQQYLDRRMAEGEQVLSMIETLKGNRALDDTPHALQDVKHALIQARFGVAENGAVFVLDDDCGQRALPYITEHLAVLLRADALHMTMHQAVPATGLPSGHHGVFISGPSKTADIEQALVIGAHGACSMTVFLLE</sequence>
<evidence type="ECO:0000313" key="3">
    <source>
        <dbReference type="Proteomes" id="UP001499988"/>
    </source>
</evidence>
<feature type="domain" description="LUD" evidence="1">
    <location>
        <begin position="93"/>
        <end position="189"/>
    </location>
</feature>
<dbReference type="Proteomes" id="UP001499988">
    <property type="component" value="Unassembled WGS sequence"/>
</dbReference>
<comment type="caution">
    <text evidence="2">The sequence shown here is derived from an EMBL/GenBank/DDBJ whole genome shotgun (WGS) entry which is preliminary data.</text>
</comment>
<reference evidence="3" key="1">
    <citation type="journal article" date="2019" name="Int. J. Syst. Evol. Microbiol.">
        <title>The Global Catalogue of Microorganisms (GCM) 10K type strain sequencing project: providing services to taxonomists for standard genome sequencing and annotation.</title>
        <authorList>
            <consortium name="The Broad Institute Genomics Platform"/>
            <consortium name="The Broad Institute Genome Sequencing Center for Infectious Disease"/>
            <person name="Wu L."/>
            <person name="Ma J."/>
        </authorList>
    </citation>
    <scope>NUCLEOTIDE SEQUENCE [LARGE SCALE GENOMIC DNA]</scope>
    <source>
        <strain evidence="3">JCM 18401</strain>
    </source>
</reference>
<organism evidence="2 3">
    <name type="scientific">Ferrimonas pelagia</name>
    <dbReference type="NCBI Taxonomy" id="1177826"/>
    <lineage>
        <taxon>Bacteria</taxon>
        <taxon>Pseudomonadati</taxon>
        <taxon>Pseudomonadota</taxon>
        <taxon>Gammaproteobacteria</taxon>
        <taxon>Alteromonadales</taxon>
        <taxon>Ferrimonadaceae</taxon>
        <taxon>Ferrimonas</taxon>
    </lineage>
</organism>
<dbReference type="EMBL" id="BAABJZ010000099">
    <property type="protein sequence ID" value="GAA4898050.1"/>
    <property type="molecule type" value="Genomic_DNA"/>
</dbReference>
<evidence type="ECO:0000259" key="1">
    <source>
        <dbReference type="Pfam" id="PF02589"/>
    </source>
</evidence>
<name>A0ABP9FC11_9GAMM</name>
<accession>A0ABP9FC11</accession>
<dbReference type="PANTHER" id="PTHR43682">
    <property type="entry name" value="LACTATE UTILIZATION PROTEIN C"/>
    <property type="match status" value="1"/>
</dbReference>
<dbReference type="PANTHER" id="PTHR43682:SF1">
    <property type="entry name" value="LACTATE UTILIZATION PROTEIN C"/>
    <property type="match status" value="1"/>
</dbReference>
<gene>
    <name evidence="2" type="ORF">GCM10023333_34250</name>
</gene>